<keyword evidence="9" id="KW-0234">DNA repair</keyword>
<organism evidence="13 14">
    <name type="scientific">Micromonas commoda (strain RCC299 / NOUM17 / CCMP2709)</name>
    <name type="common">Picoplanktonic green alga</name>
    <dbReference type="NCBI Taxonomy" id="296587"/>
    <lineage>
        <taxon>Eukaryota</taxon>
        <taxon>Viridiplantae</taxon>
        <taxon>Chlorophyta</taxon>
        <taxon>Mamiellophyceae</taxon>
        <taxon>Mamiellales</taxon>
        <taxon>Mamiellaceae</taxon>
        <taxon>Micromonas</taxon>
    </lineage>
</organism>
<dbReference type="InParanoid" id="C1DZ00"/>
<dbReference type="SMART" id="SM01047">
    <property type="entry name" value="C1_4"/>
    <property type="match status" value="1"/>
</dbReference>
<keyword evidence="6 11" id="KW-0862">Zinc</keyword>
<evidence type="ECO:0000256" key="4">
    <source>
        <dbReference type="ARBA" id="ARBA00022763"/>
    </source>
</evidence>
<dbReference type="Proteomes" id="UP000002009">
    <property type="component" value="Chromosome 2"/>
</dbReference>
<dbReference type="InterPro" id="IPR002035">
    <property type="entry name" value="VWF_A"/>
</dbReference>
<dbReference type="AlphaFoldDB" id="C1DZ00"/>
<dbReference type="InterPro" id="IPR013087">
    <property type="entry name" value="Znf_C2H2_type"/>
</dbReference>
<evidence type="ECO:0000259" key="12">
    <source>
        <dbReference type="PROSITE" id="PS00028"/>
    </source>
</evidence>
<dbReference type="OMA" id="INWVEVP"/>
<evidence type="ECO:0000256" key="8">
    <source>
        <dbReference type="ARBA" id="ARBA00023163"/>
    </source>
</evidence>
<evidence type="ECO:0000256" key="11">
    <source>
        <dbReference type="PIRNR" id="PIRNR015919"/>
    </source>
</evidence>
<feature type="domain" description="C2H2-type" evidence="12">
    <location>
        <begin position="390"/>
        <end position="410"/>
    </location>
</feature>
<accession>C1DZ00</accession>
<comment type="subcellular location">
    <subcellularLocation>
        <location evidence="1 11">Nucleus</location>
    </subcellularLocation>
</comment>
<evidence type="ECO:0000256" key="5">
    <source>
        <dbReference type="ARBA" id="ARBA00022771"/>
    </source>
</evidence>
<dbReference type="FunCoup" id="C1DZ00">
    <property type="interactions" value="1741"/>
</dbReference>
<dbReference type="RefSeq" id="XP_002500262.1">
    <property type="nucleotide sequence ID" value="XM_002500216.1"/>
</dbReference>
<comment type="similarity">
    <text evidence="2 11">Belongs to the GTF2H2 family.</text>
</comment>
<dbReference type="InterPro" id="IPR004595">
    <property type="entry name" value="TFIIH_C1-like_dom"/>
</dbReference>
<keyword evidence="4" id="KW-0227">DNA damage</keyword>
<evidence type="ECO:0000256" key="2">
    <source>
        <dbReference type="ARBA" id="ARBA00006092"/>
    </source>
</evidence>
<dbReference type="NCBIfam" id="TIGR00622">
    <property type="entry name" value="ssl1"/>
    <property type="match status" value="1"/>
</dbReference>
<evidence type="ECO:0000313" key="13">
    <source>
        <dbReference type="EMBL" id="ACO61520.1"/>
    </source>
</evidence>
<dbReference type="SUPFAM" id="SSF57889">
    <property type="entry name" value="Cysteine-rich domain"/>
    <property type="match status" value="1"/>
</dbReference>
<dbReference type="EMBL" id="CP001323">
    <property type="protein sequence ID" value="ACO61520.1"/>
    <property type="molecule type" value="Genomic_DNA"/>
</dbReference>
<dbReference type="InterPro" id="IPR013083">
    <property type="entry name" value="Znf_RING/FYVE/PHD"/>
</dbReference>
<dbReference type="PROSITE" id="PS00028">
    <property type="entry name" value="ZINC_FINGER_C2H2_1"/>
    <property type="match status" value="1"/>
</dbReference>
<dbReference type="STRING" id="296587.C1DZ00"/>
<dbReference type="Pfam" id="PF04056">
    <property type="entry name" value="Ssl1"/>
    <property type="match status" value="1"/>
</dbReference>
<dbReference type="GO" id="GO:0008270">
    <property type="term" value="F:zinc ion binding"/>
    <property type="evidence" value="ECO:0007669"/>
    <property type="project" value="UniProtKB-UniRule"/>
</dbReference>
<keyword evidence="8 11" id="KW-0804">Transcription</keyword>
<dbReference type="PIRSF" id="PIRSF015919">
    <property type="entry name" value="TFIIH_SSL1"/>
    <property type="match status" value="1"/>
</dbReference>
<dbReference type="InterPro" id="IPR046349">
    <property type="entry name" value="C1-like_sf"/>
</dbReference>
<evidence type="ECO:0000256" key="6">
    <source>
        <dbReference type="ARBA" id="ARBA00022833"/>
    </source>
</evidence>
<sequence>MYEPDDEDLAAEEQAASLKVACPERTWEDLEEDETGRLRITHGDKQYREKRRKIAMAAANSHVCKGMIRFLYVVVDLSQAVNEADMRPSRLAVVSGILYKFFREYFNQNPLSQLGLVVTRNGIAERLTELSGSPESHITALKENLEAAGDMSIQNSLEQVQSSLAQLPTYGTREVLFVVSALSSCDPGNVHTAIAAAKSANIRVSVVSVAAELHICRRMTEETGGMFGVSQSQHHLEDLLMAHAPPPPLNEQATKASLVEMGFPQKRPLDKGAFFSGRGGEYVCPRCASRVEVNPTHPKFVENIKINNPVTFLQELPAQCSVCSLTLVSSPHLARSYHHLFPVAPFEVHRPVIMQELNDAAKLDATNCFACNLKFDRSGARGNDDAPSVCPRCKKIYCFQCDVFIHEKLHNCPGCEIDKAKGYKNSA</sequence>
<evidence type="ECO:0000256" key="10">
    <source>
        <dbReference type="ARBA" id="ARBA00023242"/>
    </source>
</evidence>
<evidence type="ECO:0000256" key="7">
    <source>
        <dbReference type="ARBA" id="ARBA00023015"/>
    </source>
</evidence>
<dbReference type="GO" id="GO:0006351">
    <property type="term" value="P:DNA-templated transcription"/>
    <property type="evidence" value="ECO:0007669"/>
    <property type="project" value="InterPro"/>
</dbReference>
<proteinExistence type="inferred from homology"/>
<dbReference type="KEGG" id="mis:MICPUN_55769"/>
<keyword evidence="14" id="KW-1185">Reference proteome</keyword>
<dbReference type="OrthoDB" id="284275at2759"/>
<dbReference type="GO" id="GO:0005675">
    <property type="term" value="C:transcription factor TFIIH holo complex"/>
    <property type="evidence" value="ECO:0007669"/>
    <property type="project" value="UniProtKB-UniRule"/>
</dbReference>
<keyword evidence="10 11" id="KW-0539">Nucleus</keyword>
<dbReference type="GeneID" id="8240966"/>
<dbReference type="InterPro" id="IPR036465">
    <property type="entry name" value="vWFA_dom_sf"/>
</dbReference>
<dbReference type="eggNOG" id="KOG2807">
    <property type="taxonomic scope" value="Eukaryota"/>
</dbReference>
<dbReference type="InterPro" id="IPR007198">
    <property type="entry name" value="Ssl1-like"/>
</dbReference>
<dbReference type="Pfam" id="PF07975">
    <property type="entry name" value="C1_4"/>
    <property type="match status" value="1"/>
</dbReference>
<name>C1DZ00_MICCC</name>
<keyword evidence="7 11" id="KW-0805">Transcription regulation</keyword>
<dbReference type="Gene3D" id="3.30.40.10">
    <property type="entry name" value="Zinc/RING finger domain, C3HC4 (zinc finger)"/>
    <property type="match status" value="1"/>
</dbReference>
<evidence type="ECO:0000313" key="14">
    <source>
        <dbReference type="Proteomes" id="UP000002009"/>
    </source>
</evidence>
<keyword evidence="5" id="KW-0863">Zinc-finger</keyword>
<dbReference type="GO" id="GO:0006289">
    <property type="term" value="P:nucleotide-excision repair"/>
    <property type="evidence" value="ECO:0007669"/>
    <property type="project" value="UniProtKB-UniRule"/>
</dbReference>
<keyword evidence="3 11" id="KW-0479">Metal-binding</keyword>
<dbReference type="GO" id="GO:0006357">
    <property type="term" value="P:regulation of transcription by RNA polymerase II"/>
    <property type="evidence" value="ECO:0007669"/>
    <property type="project" value="TreeGrafter"/>
</dbReference>
<gene>
    <name evidence="13" type="ORF">MICPUN_55769</name>
</gene>
<evidence type="ECO:0000256" key="1">
    <source>
        <dbReference type="ARBA" id="ARBA00004123"/>
    </source>
</evidence>
<reference evidence="13 14" key="1">
    <citation type="journal article" date="2009" name="Science">
        <title>Green evolution and dynamic adaptations revealed by genomes of the marine picoeukaryotes Micromonas.</title>
        <authorList>
            <person name="Worden A.Z."/>
            <person name="Lee J.H."/>
            <person name="Mock T."/>
            <person name="Rouze P."/>
            <person name="Simmons M.P."/>
            <person name="Aerts A.L."/>
            <person name="Allen A.E."/>
            <person name="Cuvelier M.L."/>
            <person name="Derelle E."/>
            <person name="Everett M.V."/>
            <person name="Foulon E."/>
            <person name="Grimwood J."/>
            <person name="Gundlach H."/>
            <person name="Henrissat B."/>
            <person name="Napoli C."/>
            <person name="McDonald S.M."/>
            <person name="Parker M.S."/>
            <person name="Rombauts S."/>
            <person name="Salamov A."/>
            <person name="Von Dassow P."/>
            <person name="Badger J.H."/>
            <person name="Coutinho P.M."/>
            <person name="Demir E."/>
            <person name="Dubchak I."/>
            <person name="Gentemann C."/>
            <person name="Eikrem W."/>
            <person name="Gready J.E."/>
            <person name="John U."/>
            <person name="Lanier W."/>
            <person name="Lindquist E.A."/>
            <person name="Lucas S."/>
            <person name="Mayer K.F."/>
            <person name="Moreau H."/>
            <person name="Not F."/>
            <person name="Otillar R."/>
            <person name="Panaud O."/>
            <person name="Pangilinan J."/>
            <person name="Paulsen I."/>
            <person name="Piegu B."/>
            <person name="Poliakov A."/>
            <person name="Robbens S."/>
            <person name="Schmutz J."/>
            <person name="Toulza E."/>
            <person name="Wyss T."/>
            <person name="Zelensky A."/>
            <person name="Zhou K."/>
            <person name="Armbrust E.V."/>
            <person name="Bhattacharya D."/>
            <person name="Goodenough U.W."/>
            <person name="Van de Peer Y."/>
            <person name="Grigoriev I.V."/>
        </authorList>
    </citation>
    <scope>NUCLEOTIDE SEQUENCE [LARGE SCALE GENOMIC DNA]</scope>
    <source>
        <strain evidence="14">RCC299 / NOUM17</strain>
    </source>
</reference>
<protein>
    <recommendedName>
        <fullName evidence="11">General transcription factor IIH subunit</fullName>
    </recommendedName>
</protein>
<dbReference type="GO" id="GO:0000439">
    <property type="term" value="C:transcription factor TFIIH core complex"/>
    <property type="evidence" value="ECO:0007669"/>
    <property type="project" value="InterPro"/>
</dbReference>
<dbReference type="PANTHER" id="PTHR12695:SF2">
    <property type="entry name" value="GENERAL TRANSCRIPTION FACTOR IIH SUBUNIT 2-RELATED"/>
    <property type="match status" value="1"/>
</dbReference>
<evidence type="ECO:0000256" key="9">
    <source>
        <dbReference type="ARBA" id="ARBA00023204"/>
    </source>
</evidence>
<dbReference type="PANTHER" id="PTHR12695">
    <property type="entry name" value="GENERAL TRANSCRIPTION FACTOR IIH SUBUNIT 2"/>
    <property type="match status" value="1"/>
</dbReference>
<dbReference type="FunFam" id="3.40.50.410:FF:000015">
    <property type="entry name" value="General transcription factor IIH subunit 2"/>
    <property type="match status" value="1"/>
</dbReference>
<dbReference type="InterPro" id="IPR012170">
    <property type="entry name" value="TFIIH_SSL1/p44"/>
</dbReference>
<evidence type="ECO:0000256" key="3">
    <source>
        <dbReference type="ARBA" id="ARBA00022723"/>
    </source>
</evidence>
<dbReference type="Gene3D" id="3.40.50.410">
    <property type="entry name" value="von Willebrand factor, type A domain"/>
    <property type="match status" value="1"/>
</dbReference>
<dbReference type="SMART" id="SM00327">
    <property type="entry name" value="VWA"/>
    <property type="match status" value="1"/>
</dbReference>
<dbReference type="SUPFAM" id="SSF53300">
    <property type="entry name" value="vWA-like"/>
    <property type="match status" value="1"/>
</dbReference>